<gene>
    <name evidence="1" type="ORF">SAMN04487909_113114</name>
</gene>
<dbReference type="RefSeq" id="WP_074715128.1">
    <property type="nucleotide sequence ID" value="NZ_BJOA01000150.1"/>
</dbReference>
<sequence>MTRDLEFYRSLPKKMCCECGEHFEEQAESYLHECERCFSHNHE</sequence>
<evidence type="ECO:0000313" key="1">
    <source>
        <dbReference type="EMBL" id="SDJ19748.1"/>
    </source>
</evidence>
<organism evidence="1 2">
    <name type="scientific">Aneurinibacillus migulanus</name>
    <name type="common">Bacillus migulanus</name>
    <dbReference type="NCBI Taxonomy" id="47500"/>
    <lineage>
        <taxon>Bacteria</taxon>
        <taxon>Bacillati</taxon>
        <taxon>Bacillota</taxon>
        <taxon>Bacilli</taxon>
        <taxon>Bacillales</taxon>
        <taxon>Paenibacillaceae</taxon>
        <taxon>Aneurinibacillus group</taxon>
        <taxon>Aneurinibacillus</taxon>
    </lineage>
</organism>
<dbReference type="Proteomes" id="UP000182836">
    <property type="component" value="Unassembled WGS sequence"/>
</dbReference>
<dbReference type="InterPro" id="IPR025432">
    <property type="entry name" value="YhfH-like"/>
</dbReference>
<evidence type="ECO:0000313" key="2">
    <source>
        <dbReference type="Proteomes" id="UP000182836"/>
    </source>
</evidence>
<name>A0A1G8RS01_ANEMI</name>
<protein>
    <submittedName>
        <fullName evidence="1">YhfH-like protein</fullName>
    </submittedName>
</protein>
<accession>A0A1G8RS01</accession>
<dbReference type="EMBL" id="FNED01000013">
    <property type="protein sequence ID" value="SDJ19748.1"/>
    <property type="molecule type" value="Genomic_DNA"/>
</dbReference>
<proteinExistence type="predicted"/>
<reference evidence="1 2" key="1">
    <citation type="submission" date="2016-10" db="EMBL/GenBank/DDBJ databases">
        <authorList>
            <person name="de Groot N.N."/>
        </authorList>
    </citation>
    <scope>NUCLEOTIDE SEQUENCE [LARGE SCALE GENOMIC DNA]</scope>
    <source>
        <strain evidence="1 2">DSM 2895</strain>
    </source>
</reference>
<dbReference type="GeneID" id="42309687"/>
<dbReference type="AlphaFoldDB" id="A0A1G8RS01"/>
<dbReference type="Pfam" id="PF14149">
    <property type="entry name" value="YhfH"/>
    <property type="match status" value="1"/>
</dbReference>
<dbReference type="OrthoDB" id="1122256at2"/>